<proteinExistence type="predicted"/>
<sequence>MSYPALDDKLPVHLIFRNAPTARTFRQAKLQHQPKYSEQRPRIPQGFQQLHDNEWPLYPELLRRCVIADDTRVLKYVRKGISDLESEKHALDIVREQTGVPCYEGLSAVKDFQQLEMHRIDGETLENCWATLSDQERRNGARQVIAYSRDLHKLQNTMLSAITSRGTIIDRIPFERPLSARGFIVSWTTRYSKNPKVLSFIEERLCFCDQTIVVTHLDLYLANIIIKERVVSALIDFESCVYVPKFWGALEIFRRAAQRPDRWFTILKEEFSQHLDADTIVALEDLARLYVAFGIFAEEDIDPIKREESRDRGWQLVRDLVGIGQERDTPEAEYEMLAPLTVDHPWWRDRAF</sequence>
<evidence type="ECO:0000313" key="3">
    <source>
        <dbReference type="Proteomes" id="UP000701801"/>
    </source>
</evidence>
<gene>
    <name evidence="2" type="ORF">HYALB_00011768</name>
</gene>
<accession>A0A9N9LLF2</accession>
<dbReference type="Pfam" id="PF01636">
    <property type="entry name" value="APH"/>
    <property type="match status" value="1"/>
</dbReference>
<name>A0A9N9LLF2_9HELO</name>
<comment type="caution">
    <text evidence="2">The sequence shown here is derived from an EMBL/GenBank/DDBJ whole genome shotgun (WGS) entry which is preliminary data.</text>
</comment>
<evidence type="ECO:0000259" key="1">
    <source>
        <dbReference type="Pfam" id="PF01636"/>
    </source>
</evidence>
<keyword evidence="3" id="KW-1185">Reference proteome</keyword>
<dbReference type="InterPro" id="IPR051678">
    <property type="entry name" value="AGP_Transferase"/>
</dbReference>
<dbReference type="Proteomes" id="UP000701801">
    <property type="component" value="Unassembled WGS sequence"/>
</dbReference>
<dbReference type="OrthoDB" id="8300194at2759"/>
<dbReference type="InterPro" id="IPR011009">
    <property type="entry name" value="Kinase-like_dom_sf"/>
</dbReference>
<dbReference type="PANTHER" id="PTHR21310:SF15">
    <property type="entry name" value="AMINOGLYCOSIDE PHOSPHOTRANSFERASE DOMAIN-CONTAINING PROTEIN"/>
    <property type="match status" value="1"/>
</dbReference>
<reference evidence="2" key="1">
    <citation type="submission" date="2021-07" db="EMBL/GenBank/DDBJ databases">
        <authorList>
            <person name="Durling M."/>
        </authorList>
    </citation>
    <scope>NUCLEOTIDE SEQUENCE</scope>
</reference>
<protein>
    <recommendedName>
        <fullName evidence="1">Aminoglycoside phosphotransferase domain-containing protein</fullName>
    </recommendedName>
</protein>
<dbReference type="AlphaFoldDB" id="A0A9N9LLF2"/>
<dbReference type="EMBL" id="CAJVRM010000171">
    <property type="protein sequence ID" value="CAG8976283.1"/>
    <property type="molecule type" value="Genomic_DNA"/>
</dbReference>
<dbReference type="SUPFAM" id="SSF56112">
    <property type="entry name" value="Protein kinase-like (PK-like)"/>
    <property type="match status" value="1"/>
</dbReference>
<evidence type="ECO:0000313" key="2">
    <source>
        <dbReference type="EMBL" id="CAG8976283.1"/>
    </source>
</evidence>
<dbReference type="InterPro" id="IPR002575">
    <property type="entry name" value="Aminoglycoside_PTrfase"/>
</dbReference>
<feature type="domain" description="Aminoglycoside phosphotransferase" evidence="1">
    <location>
        <begin position="71"/>
        <end position="242"/>
    </location>
</feature>
<organism evidence="2 3">
    <name type="scientific">Hymenoscyphus albidus</name>
    <dbReference type="NCBI Taxonomy" id="595503"/>
    <lineage>
        <taxon>Eukaryota</taxon>
        <taxon>Fungi</taxon>
        <taxon>Dikarya</taxon>
        <taxon>Ascomycota</taxon>
        <taxon>Pezizomycotina</taxon>
        <taxon>Leotiomycetes</taxon>
        <taxon>Helotiales</taxon>
        <taxon>Helotiaceae</taxon>
        <taxon>Hymenoscyphus</taxon>
    </lineage>
</organism>
<dbReference type="PANTHER" id="PTHR21310">
    <property type="entry name" value="AMINOGLYCOSIDE PHOSPHOTRANSFERASE-RELATED-RELATED"/>
    <property type="match status" value="1"/>
</dbReference>